<protein>
    <submittedName>
        <fullName evidence="2">Uncharacterized protein</fullName>
    </submittedName>
</protein>
<sequence>MRLPSFLASTTALLPCSSPCSCSAAVAAVAHRWMAVCSAAAARPPPPRPSPTASRSWATPSRVQGINRSEELRGASLFLLPHCQAAPLNRICRTSALVLLVGSPIGRAPRGAGDEALYGALPKRALDVTIATRYLSTHRPAPAGAANLVWVGGAANLVVH</sequence>
<dbReference type="AlphaFoldDB" id="A0A8T0VB65"/>
<dbReference type="EMBL" id="CM029040">
    <property type="protein sequence ID" value="KAG2632460.1"/>
    <property type="molecule type" value="Genomic_DNA"/>
</dbReference>
<proteinExistence type="predicted"/>
<evidence type="ECO:0000313" key="2">
    <source>
        <dbReference type="EMBL" id="KAG2632460.1"/>
    </source>
</evidence>
<evidence type="ECO:0000313" key="3">
    <source>
        <dbReference type="Proteomes" id="UP000823388"/>
    </source>
</evidence>
<feature type="region of interest" description="Disordered" evidence="1">
    <location>
        <begin position="41"/>
        <end position="62"/>
    </location>
</feature>
<reference evidence="2" key="1">
    <citation type="submission" date="2020-05" db="EMBL/GenBank/DDBJ databases">
        <title>WGS assembly of Panicum virgatum.</title>
        <authorList>
            <person name="Lovell J.T."/>
            <person name="Jenkins J."/>
            <person name="Shu S."/>
            <person name="Juenger T.E."/>
            <person name="Schmutz J."/>
        </authorList>
    </citation>
    <scope>NUCLEOTIDE SEQUENCE</scope>
    <source>
        <strain evidence="2">AP13</strain>
    </source>
</reference>
<keyword evidence="3" id="KW-1185">Reference proteome</keyword>
<organism evidence="2 3">
    <name type="scientific">Panicum virgatum</name>
    <name type="common">Blackwell switchgrass</name>
    <dbReference type="NCBI Taxonomy" id="38727"/>
    <lineage>
        <taxon>Eukaryota</taxon>
        <taxon>Viridiplantae</taxon>
        <taxon>Streptophyta</taxon>
        <taxon>Embryophyta</taxon>
        <taxon>Tracheophyta</taxon>
        <taxon>Spermatophyta</taxon>
        <taxon>Magnoliopsida</taxon>
        <taxon>Liliopsida</taxon>
        <taxon>Poales</taxon>
        <taxon>Poaceae</taxon>
        <taxon>PACMAD clade</taxon>
        <taxon>Panicoideae</taxon>
        <taxon>Panicodae</taxon>
        <taxon>Paniceae</taxon>
        <taxon>Panicinae</taxon>
        <taxon>Panicum</taxon>
        <taxon>Panicum sect. Hiantes</taxon>
    </lineage>
</organism>
<name>A0A8T0VB65_PANVG</name>
<accession>A0A8T0VB65</accession>
<gene>
    <name evidence="2" type="ORF">PVAP13_2NG098430</name>
</gene>
<comment type="caution">
    <text evidence="2">The sequence shown here is derived from an EMBL/GenBank/DDBJ whole genome shotgun (WGS) entry which is preliminary data.</text>
</comment>
<dbReference type="Proteomes" id="UP000823388">
    <property type="component" value="Chromosome 2N"/>
</dbReference>
<evidence type="ECO:0000256" key="1">
    <source>
        <dbReference type="SAM" id="MobiDB-lite"/>
    </source>
</evidence>